<protein>
    <submittedName>
        <fullName evidence="2">GNAT family N-acetyltransferase</fullName>
    </submittedName>
</protein>
<dbReference type="InterPro" id="IPR000182">
    <property type="entry name" value="GNAT_dom"/>
</dbReference>
<sequence>MLTIPTDARPELRRWFAPERPGPLIFEHVARTGRGRCRVDRWPDPRVVLAELPGNYALRGDPGYLADGDLDDVAGFVEAPPEWLPALRALDPATAVWARLVAALPEAVAVPPPARDVRLLTAADAPALAALDEESAWIHETWGGPEVLAAAEVAYGATAGGGLASVAVPFYVGGGHEDIGVVTVPAQRRRGLSAACAAALIADVRARGRTPTWTTSPDNTASLAVAARLGFVPVRDDVLYAVRTAVPG</sequence>
<organism evidence="2 3">
    <name type="scientific">Pseudonocardia xinjiangensis</name>
    <dbReference type="NCBI Taxonomy" id="75289"/>
    <lineage>
        <taxon>Bacteria</taxon>
        <taxon>Bacillati</taxon>
        <taxon>Actinomycetota</taxon>
        <taxon>Actinomycetes</taxon>
        <taxon>Pseudonocardiales</taxon>
        <taxon>Pseudonocardiaceae</taxon>
        <taxon>Pseudonocardia</taxon>
    </lineage>
</organism>
<dbReference type="Pfam" id="PF12746">
    <property type="entry name" value="GNAT_acetyltran"/>
    <property type="match status" value="1"/>
</dbReference>
<dbReference type="Proteomes" id="UP001296706">
    <property type="component" value="Unassembled WGS sequence"/>
</dbReference>
<evidence type="ECO:0000313" key="3">
    <source>
        <dbReference type="Proteomes" id="UP001296706"/>
    </source>
</evidence>
<dbReference type="SUPFAM" id="SSF55729">
    <property type="entry name" value="Acyl-CoA N-acyltransferases (Nat)"/>
    <property type="match status" value="1"/>
</dbReference>
<gene>
    <name evidence="2" type="ORF">HF577_33890</name>
</gene>
<dbReference type="RefSeq" id="WP_169400082.1">
    <property type="nucleotide sequence ID" value="NZ_BAAAJH010000024.1"/>
</dbReference>
<dbReference type="PROSITE" id="PS51186">
    <property type="entry name" value="GNAT"/>
    <property type="match status" value="1"/>
</dbReference>
<dbReference type="InterPro" id="IPR016181">
    <property type="entry name" value="Acyl_CoA_acyltransferase"/>
</dbReference>
<dbReference type="Gene3D" id="3.40.630.30">
    <property type="match status" value="1"/>
</dbReference>
<evidence type="ECO:0000313" key="2">
    <source>
        <dbReference type="EMBL" id="NMH82066.1"/>
    </source>
</evidence>
<dbReference type="InterPro" id="IPR027365">
    <property type="entry name" value="GNAT_acetyltra_YdfB-like"/>
</dbReference>
<feature type="domain" description="N-acetyltransferase" evidence="1">
    <location>
        <begin position="115"/>
        <end position="248"/>
    </location>
</feature>
<evidence type="ECO:0000259" key="1">
    <source>
        <dbReference type="PROSITE" id="PS51186"/>
    </source>
</evidence>
<proteinExistence type="predicted"/>
<reference evidence="2 3" key="1">
    <citation type="submission" date="2020-04" db="EMBL/GenBank/DDBJ databases">
        <authorList>
            <person name="Klaysubun C."/>
            <person name="Duangmal K."/>
            <person name="Lipun K."/>
        </authorList>
    </citation>
    <scope>NUCLEOTIDE SEQUENCE [LARGE SCALE GENOMIC DNA]</scope>
    <source>
        <strain evidence="2 3">JCM 11839</strain>
    </source>
</reference>
<accession>A0ABX1RNT5</accession>
<keyword evidence="3" id="KW-1185">Reference proteome</keyword>
<comment type="caution">
    <text evidence="2">The sequence shown here is derived from an EMBL/GenBank/DDBJ whole genome shotgun (WGS) entry which is preliminary data.</text>
</comment>
<name>A0ABX1RNT5_9PSEU</name>
<dbReference type="EMBL" id="JAAXKY010000194">
    <property type="protein sequence ID" value="NMH82066.1"/>
    <property type="molecule type" value="Genomic_DNA"/>
</dbReference>